<dbReference type="EMBL" id="QJKJ01006086">
    <property type="protein sequence ID" value="RDX87959.1"/>
    <property type="molecule type" value="Genomic_DNA"/>
</dbReference>
<organism evidence="2 3">
    <name type="scientific">Mucuna pruriens</name>
    <name type="common">Velvet bean</name>
    <name type="synonym">Dolichos pruriens</name>
    <dbReference type="NCBI Taxonomy" id="157652"/>
    <lineage>
        <taxon>Eukaryota</taxon>
        <taxon>Viridiplantae</taxon>
        <taxon>Streptophyta</taxon>
        <taxon>Embryophyta</taxon>
        <taxon>Tracheophyta</taxon>
        <taxon>Spermatophyta</taxon>
        <taxon>Magnoliopsida</taxon>
        <taxon>eudicotyledons</taxon>
        <taxon>Gunneridae</taxon>
        <taxon>Pentapetalae</taxon>
        <taxon>rosids</taxon>
        <taxon>fabids</taxon>
        <taxon>Fabales</taxon>
        <taxon>Fabaceae</taxon>
        <taxon>Papilionoideae</taxon>
        <taxon>50 kb inversion clade</taxon>
        <taxon>NPAAA clade</taxon>
        <taxon>indigoferoid/millettioid clade</taxon>
        <taxon>Phaseoleae</taxon>
        <taxon>Mucuna</taxon>
    </lineage>
</organism>
<name>A0A371GBS8_MUCPR</name>
<sequence length="85" mass="9560">MGFMLTERGIKANPEKYQEPMKCQRGATTGRENHYLAQIPVSVSRNGLAHLSYYEEGRKFPMDRGDRRNFLENEGDAGGPLSLLG</sequence>
<keyword evidence="3" id="KW-1185">Reference proteome</keyword>
<protein>
    <submittedName>
        <fullName evidence="2">Uncharacterized protein</fullName>
    </submittedName>
</protein>
<accession>A0A371GBS8</accession>
<feature type="non-terminal residue" evidence="2">
    <location>
        <position position="1"/>
    </location>
</feature>
<evidence type="ECO:0000313" key="3">
    <source>
        <dbReference type="Proteomes" id="UP000257109"/>
    </source>
</evidence>
<dbReference type="Proteomes" id="UP000257109">
    <property type="component" value="Unassembled WGS sequence"/>
</dbReference>
<dbReference type="AlphaFoldDB" id="A0A371GBS8"/>
<evidence type="ECO:0000256" key="1">
    <source>
        <dbReference type="SAM" id="MobiDB-lite"/>
    </source>
</evidence>
<evidence type="ECO:0000313" key="2">
    <source>
        <dbReference type="EMBL" id="RDX87959.1"/>
    </source>
</evidence>
<proteinExistence type="predicted"/>
<gene>
    <name evidence="2" type="ORF">CR513_30509</name>
</gene>
<reference evidence="2" key="1">
    <citation type="submission" date="2018-05" db="EMBL/GenBank/DDBJ databases">
        <title>Draft genome of Mucuna pruriens seed.</title>
        <authorList>
            <person name="Nnadi N.E."/>
            <person name="Vos R."/>
            <person name="Hasami M.H."/>
            <person name="Devisetty U.K."/>
            <person name="Aguiy J.C."/>
        </authorList>
    </citation>
    <scope>NUCLEOTIDE SEQUENCE [LARGE SCALE GENOMIC DNA]</scope>
    <source>
        <strain evidence="2">JCA_2017</strain>
    </source>
</reference>
<feature type="region of interest" description="Disordered" evidence="1">
    <location>
        <begin position="63"/>
        <end position="85"/>
    </location>
</feature>
<comment type="caution">
    <text evidence="2">The sequence shown here is derived from an EMBL/GenBank/DDBJ whole genome shotgun (WGS) entry which is preliminary data.</text>
</comment>